<dbReference type="InterPro" id="IPR006140">
    <property type="entry name" value="D-isomer_DH_NAD-bd"/>
</dbReference>
<dbReference type="CDD" id="cd12163">
    <property type="entry name" value="2-Hacid_dh_5"/>
    <property type="match status" value="1"/>
</dbReference>
<evidence type="ECO:0000313" key="5">
    <source>
        <dbReference type="Proteomes" id="UP001583280"/>
    </source>
</evidence>
<dbReference type="PANTHER" id="PTHR43333:SF1">
    <property type="entry name" value="D-ISOMER SPECIFIC 2-HYDROXYACID DEHYDROGENASE NAD-BINDING DOMAIN-CONTAINING PROTEIN"/>
    <property type="match status" value="1"/>
</dbReference>
<dbReference type="InterPro" id="IPR029752">
    <property type="entry name" value="D-isomer_DH_CS1"/>
</dbReference>
<feature type="domain" description="D-isomer specific 2-hydroxyacid dehydrogenase NAD-binding" evidence="3">
    <location>
        <begin position="135"/>
        <end position="207"/>
    </location>
</feature>
<gene>
    <name evidence="4" type="ORF">Cpir12675_004119</name>
</gene>
<keyword evidence="5" id="KW-1185">Reference proteome</keyword>
<keyword evidence="2" id="KW-0520">NAD</keyword>
<feature type="domain" description="D-isomer specific 2-hydroxyacid dehydrogenase NAD-binding" evidence="3">
    <location>
        <begin position="245"/>
        <end position="334"/>
    </location>
</feature>
<dbReference type="SUPFAM" id="SSF52283">
    <property type="entry name" value="Formate/glycerate dehydrogenase catalytic domain-like"/>
    <property type="match status" value="1"/>
</dbReference>
<dbReference type="Proteomes" id="UP001583280">
    <property type="component" value="Unassembled WGS sequence"/>
</dbReference>
<organism evidence="4 5">
    <name type="scientific">Ceratocystis pirilliformis</name>
    <dbReference type="NCBI Taxonomy" id="259994"/>
    <lineage>
        <taxon>Eukaryota</taxon>
        <taxon>Fungi</taxon>
        <taxon>Dikarya</taxon>
        <taxon>Ascomycota</taxon>
        <taxon>Pezizomycotina</taxon>
        <taxon>Sordariomycetes</taxon>
        <taxon>Hypocreomycetidae</taxon>
        <taxon>Microascales</taxon>
        <taxon>Ceratocystidaceae</taxon>
        <taxon>Ceratocystis</taxon>
    </lineage>
</organism>
<dbReference type="SUPFAM" id="SSF51735">
    <property type="entry name" value="NAD(P)-binding Rossmann-fold domains"/>
    <property type="match status" value="1"/>
</dbReference>
<evidence type="ECO:0000256" key="2">
    <source>
        <dbReference type="ARBA" id="ARBA00023027"/>
    </source>
</evidence>
<keyword evidence="1" id="KW-0560">Oxidoreductase</keyword>
<dbReference type="EMBL" id="JAWDJO010000110">
    <property type="protein sequence ID" value="KAL1893420.1"/>
    <property type="molecule type" value="Genomic_DNA"/>
</dbReference>
<dbReference type="PANTHER" id="PTHR43333">
    <property type="entry name" value="2-HACID_DH_C DOMAIN-CONTAINING PROTEIN"/>
    <property type="match status" value="1"/>
</dbReference>
<comment type="caution">
    <text evidence="4">The sequence shown here is derived from an EMBL/GenBank/DDBJ whole genome shotgun (WGS) entry which is preliminary data.</text>
</comment>
<sequence>MPTFTSIPSPNNAMAISPLSNDILLLLIPASLPAGWVENLQAKYPGFEVRFECTQNADLTLRPMSDVPIHKWNGVTMLVTYTPPPPELVPNVRYVQLLCVGSDEWRGHPLYENKDVLFCNASGVQPAQIAEWVIGSLLSAQRRFPRYQAYMKDGYWERNFDIDVDDCYGYRIGILGYGAIGRQVARLSQALGMEVYAFTHRERTTPESRKDATWSQPGQGDPAGLIPTRWFHGSTKDAINNFLGQDLDVLVVSLPLTDKTRKLLSHEQFDILACRHAFVSNVSRGGIVDQDALIEALETNKIRGAALDVTEPEPLPKNHPLWTTKNIFISPHVSWKSRKYWSRVLELTVMNLDAHAKGKKLFNQVSR</sequence>
<dbReference type="PROSITE" id="PS00065">
    <property type="entry name" value="D_2_HYDROXYACID_DH_1"/>
    <property type="match status" value="1"/>
</dbReference>
<evidence type="ECO:0000313" key="4">
    <source>
        <dbReference type="EMBL" id="KAL1893420.1"/>
    </source>
</evidence>
<proteinExistence type="predicted"/>
<evidence type="ECO:0000259" key="3">
    <source>
        <dbReference type="Pfam" id="PF02826"/>
    </source>
</evidence>
<name>A0ABR3YZC4_9PEZI</name>
<dbReference type="InterPro" id="IPR036291">
    <property type="entry name" value="NAD(P)-bd_dom_sf"/>
</dbReference>
<dbReference type="Gene3D" id="3.40.50.720">
    <property type="entry name" value="NAD(P)-binding Rossmann-like Domain"/>
    <property type="match status" value="2"/>
</dbReference>
<reference evidence="4 5" key="1">
    <citation type="journal article" date="2024" name="IMA Fungus">
        <title>IMA Genome - F19 : A genome assembly and annotation guide to empower mycologists, including annotated draft genome sequences of Ceratocystis pirilliformis, Diaporthe australafricana, Fusarium ophioides, Paecilomyces lecythidis, and Sporothrix stenoceras.</title>
        <authorList>
            <person name="Aylward J."/>
            <person name="Wilson A.M."/>
            <person name="Visagie C.M."/>
            <person name="Spraker J."/>
            <person name="Barnes I."/>
            <person name="Buitendag C."/>
            <person name="Ceriani C."/>
            <person name="Del Mar Angel L."/>
            <person name="du Plessis D."/>
            <person name="Fuchs T."/>
            <person name="Gasser K."/>
            <person name="Kramer D."/>
            <person name="Li W."/>
            <person name="Munsamy K."/>
            <person name="Piso A."/>
            <person name="Price J.L."/>
            <person name="Sonnekus B."/>
            <person name="Thomas C."/>
            <person name="van der Nest A."/>
            <person name="van Dijk A."/>
            <person name="van Heerden A."/>
            <person name="van Vuuren N."/>
            <person name="Yilmaz N."/>
            <person name="Duong T.A."/>
            <person name="van der Merwe N.A."/>
            <person name="Wingfield M.J."/>
            <person name="Wingfield B.D."/>
        </authorList>
    </citation>
    <scope>NUCLEOTIDE SEQUENCE [LARGE SCALE GENOMIC DNA]</scope>
    <source>
        <strain evidence="4 5">CMW 12675</strain>
    </source>
</reference>
<dbReference type="Pfam" id="PF02826">
    <property type="entry name" value="2-Hacid_dh_C"/>
    <property type="match status" value="2"/>
</dbReference>
<protein>
    <recommendedName>
        <fullName evidence="3">D-isomer specific 2-hydroxyacid dehydrogenase NAD-binding domain-containing protein</fullName>
    </recommendedName>
</protein>
<accession>A0ABR3YZC4</accession>
<evidence type="ECO:0000256" key="1">
    <source>
        <dbReference type="ARBA" id="ARBA00023002"/>
    </source>
</evidence>